<sequence length="178" mass="19659">MCMYSSKDGSFTNFQLASIESFAINGDGLIIQAIQSNGRITPGCAGLWDDAQVHKLKEIVDFVHAQDSKVGIQFTHAGYKSEFFGATMPLPPHRVIHTSSGTIIMSSLASSWKRFKESLRSLGPLQCLQTRAGMATVEIHGAHGYLSYNFLSPLTDDRTDQYDGSSLKNRARLLLERM</sequence>
<dbReference type="SUPFAM" id="SSF51395">
    <property type="entry name" value="FMN-linked oxidoreductases"/>
    <property type="match status" value="1"/>
</dbReference>
<dbReference type="Pfam" id="PF00724">
    <property type="entry name" value="Oxidored_FMN"/>
    <property type="match status" value="1"/>
</dbReference>
<evidence type="ECO:0000256" key="4">
    <source>
        <dbReference type="ARBA" id="ARBA00022857"/>
    </source>
</evidence>
<dbReference type="GO" id="GO:0050661">
    <property type="term" value="F:NADP binding"/>
    <property type="evidence" value="ECO:0007669"/>
    <property type="project" value="InterPro"/>
</dbReference>
<gene>
    <name evidence="7" type="ORF">BGZ65_008357</name>
</gene>
<evidence type="ECO:0000313" key="7">
    <source>
        <dbReference type="EMBL" id="KAF9924423.1"/>
    </source>
</evidence>
<name>A0A9P6IL04_9FUNG</name>
<comment type="caution">
    <text evidence="7">The sequence shown here is derived from an EMBL/GenBank/DDBJ whole genome shotgun (WGS) entry which is preliminary data.</text>
</comment>
<reference evidence="7" key="1">
    <citation type="journal article" date="2020" name="Fungal Divers.">
        <title>Resolving the Mortierellaceae phylogeny through synthesis of multi-gene phylogenetics and phylogenomics.</title>
        <authorList>
            <person name="Vandepol N."/>
            <person name="Liber J."/>
            <person name="Desiro A."/>
            <person name="Na H."/>
            <person name="Kennedy M."/>
            <person name="Barry K."/>
            <person name="Grigoriev I.V."/>
            <person name="Miller A.N."/>
            <person name="O'Donnell K."/>
            <person name="Stajich J.E."/>
            <person name="Bonito G."/>
        </authorList>
    </citation>
    <scope>NUCLEOTIDE SEQUENCE</scope>
    <source>
        <strain evidence="7">MES-2147</strain>
    </source>
</reference>
<evidence type="ECO:0000259" key="6">
    <source>
        <dbReference type="Pfam" id="PF00724"/>
    </source>
</evidence>
<organism evidence="7 8">
    <name type="scientific">Modicella reniformis</name>
    <dbReference type="NCBI Taxonomy" id="1440133"/>
    <lineage>
        <taxon>Eukaryota</taxon>
        <taxon>Fungi</taxon>
        <taxon>Fungi incertae sedis</taxon>
        <taxon>Mucoromycota</taxon>
        <taxon>Mortierellomycotina</taxon>
        <taxon>Mortierellomycetes</taxon>
        <taxon>Mortierellales</taxon>
        <taxon>Mortierellaceae</taxon>
        <taxon>Modicella</taxon>
    </lineage>
</organism>
<dbReference type="AlphaFoldDB" id="A0A9P6IL04"/>
<keyword evidence="2" id="KW-0285">Flavoprotein</keyword>
<keyword evidence="3" id="KW-0288">FMN</keyword>
<dbReference type="OrthoDB" id="72788at2759"/>
<comment type="cofactor">
    <cofactor evidence="1">
        <name>FMN</name>
        <dbReference type="ChEBI" id="CHEBI:58210"/>
    </cofactor>
</comment>
<evidence type="ECO:0000313" key="8">
    <source>
        <dbReference type="Proteomes" id="UP000749646"/>
    </source>
</evidence>
<protein>
    <recommendedName>
        <fullName evidence="6">NADH:flavin oxidoreductase/NADH oxidase N-terminal domain-containing protein</fullName>
    </recommendedName>
</protein>
<evidence type="ECO:0000256" key="1">
    <source>
        <dbReference type="ARBA" id="ARBA00001917"/>
    </source>
</evidence>
<evidence type="ECO:0000256" key="5">
    <source>
        <dbReference type="ARBA" id="ARBA00023002"/>
    </source>
</evidence>
<proteinExistence type="predicted"/>
<keyword evidence="8" id="KW-1185">Reference proteome</keyword>
<dbReference type="PANTHER" id="PTHR43303">
    <property type="entry name" value="NADPH DEHYDROGENASE C23G7.10C-RELATED"/>
    <property type="match status" value="1"/>
</dbReference>
<dbReference type="InterPro" id="IPR044152">
    <property type="entry name" value="YqjM-like"/>
</dbReference>
<evidence type="ECO:0000256" key="3">
    <source>
        <dbReference type="ARBA" id="ARBA00022643"/>
    </source>
</evidence>
<accession>A0A9P6IL04</accession>
<keyword evidence="5" id="KW-0560">Oxidoreductase</keyword>
<dbReference type="PANTHER" id="PTHR43303:SF4">
    <property type="entry name" value="NADPH DEHYDROGENASE C23G7.10C-RELATED"/>
    <property type="match status" value="1"/>
</dbReference>
<dbReference type="InterPro" id="IPR001155">
    <property type="entry name" value="OxRdtase_FMN_N"/>
</dbReference>
<dbReference type="GO" id="GO:0010181">
    <property type="term" value="F:FMN binding"/>
    <property type="evidence" value="ECO:0007669"/>
    <property type="project" value="InterPro"/>
</dbReference>
<feature type="domain" description="NADH:flavin oxidoreductase/NADH oxidase N-terminal" evidence="6">
    <location>
        <begin position="1"/>
        <end position="176"/>
    </location>
</feature>
<dbReference type="Proteomes" id="UP000749646">
    <property type="component" value="Unassembled WGS sequence"/>
</dbReference>
<dbReference type="GO" id="GO:0003959">
    <property type="term" value="F:NADPH dehydrogenase activity"/>
    <property type="evidence" value="ECO:0007669"/>
    <property type="project" value="InterPro"/>
</dbReference>
<keyword evidence="4" id="KW-0521">NADP</keyword>
<dbReference type="Gene3D" id="3.20.20.70">
    <property type="entry name" value="Aldolase class I"/>
    <property type="match status" value="1"/>
</dbReference>
<evidence type="ECO:0000256" key="2">
    <source>
        <dbReference type="ARBA" id="ARBA00022630"/>
    </source>
</evidence>
<dbReference type="InterPro" id="IPR013785">
    <property type="entry name" value="Aldolase_TIM"/>
</dbReference>
<dbReference type="EMBL" id="JAAAHW010010597">
    <property type="protein sequence ID" value="KAF9924423.1"/>
    <property type="molecule type" value="Genomic_DNA"/>
</dbReference>